<proteinExistence type="predicted"/>
<organism evidence="2 3">
    <name type="scientific">Microbacterium terregens</name>
    <dbReference type="NCBI Taxonomy" id="69363"/>
    <lineage>
        <taxon>Bacteria</taxon>
        <taxon>Bacillati</taxon>
        <taxon>Actinomycetota</taxon>
        <taxon>Actinomycetes</taxon>
        <taxon>Micrococcales</taxon>
        <taxon>Microbacteriaceae</taxon>
        <taxon>Microbacterium</taxon>
    </lineage>
</organism>
<reference evidence="2 3" key="1">
    <citation type="submission" date="2024-09" db="EMBL/GenBank/DDBJ databases">
        <authorList>
            <person name="Sun Q."/>
            <person name="Mori K."/>
        </authorList>
    </citation>
    <scope>NUCLEOTIDE SEQUENCE [LARGE SCALE GENOMIC DNA]</scope>
    <source>
        <strain evidence="2 3">JCM 1342</strain>
    </source>
</reference>
<name>A0ABV5T3E6_9MICO</name>
<comment type="caution">
    <text evidence="2">The sequence shown here is derived from an EMBL/GenBank/DDBJ whole genome shotgun (WGS) entry which is preliminary data.</text>
</comment>
<keyword evidence="1" id="KW-0812">Transmembrane</keyword>
<evidence type="ECO:0000313" key="3">
    <source>
        <dbReference type="Proteomes" id="UP001589611"/>
    </source>
</evidence>
<keyword evidence="1" id="KW-0472">Membrane</keyword>
<accession>A0ABV5T3E6</accession>
<dbReference type="EMBL" id="JBHMBE010000005">
    <property type="protein sequence ID" value="MFB9647080.1"/>
    <property type="molecule type" value="Genomic_DNA"/>
</dbReference>
<dbReference type="Proteomes" id="UP001589611">
    <property type="component" value="Unassembled WGS sequence"/>
</dbReference>
<keyword evidence="3" id="KW-1185">Reference proteome</keyword>
<evidence type="ECO:0000313" key="2">
    <source>
        <dbReference type="EMBL" id="MFB9647080.1"/>
    </source>
</evidence>
<gene>
    <name evidence="2" type="ORF">ACFFPJ_14885</name>
</gene>
<feature type="transmembrane region" description="Helical" evidence="1">
    <location>
        <begin position="32"/>
        <end position="54"/>
    </location>
</feature>
<dbReference type="RefSeq" id="WP_344711855.1">
    <property type="nucleotide sequence ID" value="NZ_BAAAWH010000001.1"/>
</dbReference>
<sequence length="55" mass="5903">MTSRGTPADRLAAWAQRAREVGSKEHEQASSLFAYSAMLIVVACVVGMMIAAAYQ</sequence>
<protein>
    <submittedName>
        <fullName evidence="2">Uncharacterized protein</fullName>
    </submittedName>
</protein>
<evidence type="ECO:0000256" key="1">
    <source>
        <dbReference type="SAM" id="Phobius"/>
    </source>
</evidence>
<keyword evidence="1" id="KW-1133">Transmembrane helix</keyword>